<keyword evidence="4" id="KW-1185">Reference proteome</keyword>
<evidence type="ECO:0000259" key="3">
    <source>
        <dbReference type="PROSITE" id="PS50002"/>
    </source>
</evidence>
<dbReference type="InterPro" id="IPR050384">
    <property type="entry name" value="Endophilin_SH3RF"/>
</dbReference>
<dbReference type="Proteomes" id="UP000887574">
    <property type="component" value="Unplaced"/>
</dbReference>
<dbReference type="PROSITE" id="PS50002">
    <property type="entry name" value="SH3"/>
    <property type="match status" value="2"/>
</dbReference>
<dbReference type="AlphaFoldDB" id="A0A915CWP4"/>
<evidence type="ECO:0000256" key="2">
    <source>
        <dbReference type="PROSITE-ProRule" id="PRU00192"/>
    </source>
</evidence>
<dbReference type="Gene3D" id="2.30.30.40">
    <property type="entry name" value="SH3 Domains"/>
    <property type="match status" value="3"/>
</dbReference>
<evidence type="ECO:0000313" key="4">
    <source>
        <dbReference type="Proteomes" id="UP000887574"/>
    </source>
</evidence>
<organism evidence="4 5">
    <name type="scientific">Ditylenchus dipsaci</name>
    <dbReference type="NCBI Taxonomy" id="166011"/>
    <lineage>
        <taxon>Eukaryota</taxon>
        <taxon>Metazoa</taxon>
        <taxon>Ecdysozoa</taxon>
        <taxon>Nematoda</taxon>
        <taxon>Chromadorea</taxon>
        <taxon>Rhabditida</taxon>
        <taxon>Tylenchina</taxon>
        <taxon>Tylenchomorpha</taxon>
        <taxon>Sphaerularioidea</taxon>
        <taxon>Anguinidae</taxon>
        <taxon>Anguininae</taxon>
        <taxon>Ditylenchus</taxon>
    </lineage>
</organism>
<name>A0A915CWP4_9BILA</name>
<feature type="domain" description="SH3" evidence="3">
    <location>
        <begin position="128"/>
        <end position="191"/>
    </location>
</feature>
<dbReference type="PRINTS" id="PR00452">
    <property type="entry name" value="SH3DOMAIN"/>
</dbReference>
<dbReference type="Pfam" id="PF14604">
    <property type="entry name" value="SH3_9"/>
    <property type="match status" value="1"/>
</dbReference>
<accession>A0A915CWP4</accession>
<keyword evidence="1 2" id="KW-0728">SH3 domain</keyword>
<dbReference type="Pfam" id="PF07653">
    <property type="entry name" value="SH3_2"/>
    <property type="match status" value="1"/>
</dbReference>
<dbReference type="InterPro" id="IPR001452">
    <property type="entry name" value="SH3_domain"/>
</dbReference>
<dbReference type="InterPro" id="IPR036028">
    <property type="entry name" value="SH3-like_dom_sf"/>
</dbReference>
<dbReference type="PANTHER" id="PTHR14167:SF116">
    <property type="entry name" value="CAP, ISOFORM AC"/>
    <property type="match status" value="1"/>
</dbReference>
<evidence type="ECO:0000256" key="1">
    <source>
        <dbReference type="ARBA" id="ARBA00022443"/>
    </source>
</evidence>
<proteinExistence type="predicted"/>
<reference evidence="5" key="1">
    <citation type="submission" date="2022-11" db="UniProtKB">
        <authorList>
            <consortium name="WormBaseParasite"/>
        </authorList>
    </citation>
    <scope>IDENTIFICATION</scope>
</reference>
<dbReference type="WBParaSite" id="jg13458">
    <property type="protein sequence ID" value="jg13458"/>
    <property type="gene ID" value="jg13458"/>
</dbReference>
<feature type="domain" description="SH3" evidence="3">
    <location>
        <begin position="63"/>
        <end position="121"/>
    </location>
</feature>
<sequence length="251" mass="26947">MRWKGRLQKKPELEGWFPKSYIKVAAETNVSTNSDPKTAKTKSVNAQKSVEKAVVSPVANGSQGENWYIALYQFDAVESTDLSLKIGDRILVLEAKDEWWKGTSGGRTGIFPANYVQKADSGALVPTAGESIGRAVAAFEATAANQISLRMGDLVRIHSTSAGGWWEGEVDRDGNKVTGWFPGNYVQVITEPNASSNGASVNSSKSSHLASAVFDYEAQHVDELSFKQGELIESGPVGCAVVEGAQTRGAY</sequence>
<dbReference type="SMART" id="SM00326">
    <property type="entry name" value="SH3"/>
    <property type="match status" value="2"/>
</dbReference>
<protein>
    <submittedName>
        <fullName evidence="5">SH3 domain-containing protein</fullName>
    </submittedName>
</protein>
<dbReference type="PANTHER" id="PTHR14167">
    <property type="entry name" value="SH3 DOMAIN-CONTAINING"/>
    <property type="match status" value="1"/>
</dbReference>
<evidence type="ECO:0000313" key="5">
    <source>
        <dbReference type="WBParaSite" id="jg13458"/>
    </source>
</evidence>
<dbReference type="SUPFAM" id="SSF50044">
    <property type="entry name" value="SH3-domain"/>
    <property type="match status" value="3"/>
</dbReference>